<dbReference type="GO" id="GO:0005776">
    <property type="term" value="C:autophagosome"/>
    <property type="evidence" value="ECO:0007669"/>
    <property type="project" value="TreeGrafter"/>
</dbReference>
<dbReference type="STRING" id="7370.A0A1I8MRH0"/>
<dbReference type="Gene3D" id="1.10.8.270">
    <property type="entry name" value="putative rabgap domain of human tbc1 domain family member 14 like domains"/>
    <property type="match status" value="1"/>
</dbReference>
<dbReference type="SMART" id="SM00164">
    <property type="entry name" value="TBC"/>
    <property type="match status" value="1"/>
</dbReference>
<dbReference type="VEuPathDB" id="VectorBase:MDOMA2_004610"/>
<feature type="region of interest" description="Disordered" evidence="2">
    <location>
        <begin position="1007"/>
        <end position="1039"/>
    </location>
</feature>
<feature type="region of interest" description="Disordered" evidence="2">
    <location>
        <begin position="1168"/>
        <end position="1191"/>
    </location>
</feature>
<feature type="compositionally biased region" description="Polar residues" evidence="2">
    <location>
        <begin position="1074"/>
        <end position="1092"/>
    </location>
</feature>
<dbReference type="InterPro" id="IPR000195">
    <property type="entry name" value="Rab-GAP-TBC_dom"/>
</dbReference>
<feature type="region of interest" description="Disordered" evidence="2">
    <location>
        <begin position="557"/>
        <end position="594"/>
    </location>
</feature>
<feature type="region of interest" description="Disordered" evidence="2">
    <location>
        <begin position="660"/>
        <end position="691"/>
    </location>
</feature>
<feature type="region of interest" description="Disordered" evidence="2">
    <location>
        <begin position="624"/>
        <end position="648"/>
    </location>
</feature>
<feature type="region of interest" description="Disordered" evidence="2">
    <location>
        <begin position="1211"/>
        <end position="1252"/>
    </location>
</feature>
<dbReference type="GO" id="GO:0005096">
    <property type="term" value="F:GTPase activator activity"/>
    <property type="evidence" value="ECO:0007669"/>
    <property type="project" value="UniProtKB-KW"/>
</dbReference>
<reference evidence="4" key="1">
    <citation type="submission" date="2020-05" db="UniProtKB">
        <authorList>
            <consortium name="EnsemblMetazoa"/>
        </authorList>
    </citation>
    <scope>IDENTIFICATION</scope>
    <source>
        <strain evidence="4">Aabys</strain>
    </source>
</reference>
<dbReference type="Pfam" id="PF00566">
    <property type="entry name" value="RabGAP-TBC"/>
    <property type="match status" value="1"/>
</dbReference>
<dbReference type="InterPro" id="IPR035969">
    <property type="entry name" value="Rab-GAP_TBC_sf"/>
</dbReference>
<dbReference type="Gene3D" id="1.10.472.80">
    <property type="entry name" value="Ypt/Rab-GAP domain of gyp1p, domain 3"/>
    <property type="match status" value="2"/>
</dbReference>
<dbReference type="FunFam" id="1.10.8.270:FF:000041">
    <property type="entry name" value="TBC1 domain family member 25"/>
    <property type="match status" value="1"/>
</dbReference>
<gene>
    <name evidence="4" type="primary">101889897</name>
    <name evidence="6" type="synonym">LOC131804098</name>
</gene>
<evidence type="ECO:0000256" key="2">
    <source>
        <dbReference type="SAM" id="MobiDB-lite"/>
    </source>
</evidence>
<proteinExistence type="predicted"/>
<evidence type="ECO:0000313" key="5">
    <source>
        <dbReference type="Proteomes" id="UP001652621"/>
    </source>
</evidence>
<dbReference type="RefSeq" id="XP_058982449.1">
    <property type="nucleotide sequence ID" value="XM_059126466.1"/>
</dbReference>
<feature type="compositionally biased region" description="Low complexity" evidence="2">
    <location>
        <begin position="1233"/>
        <end position="1252"/>
    </location>
</feature>
<organism evidence="4">
    <name type="scientific">Musca domestica</name>
    <name type="common">House fly</name>
    <dbReference type="NCBI Taxonomy" id="7370"/>
    <lineage>
        <taxon>Eukaryota</taxon>
        <taxon>Metazoa</taxon>
        <taxon>Ecdysozoa</taxon>
        <taxon>Arthropoda</taxon>
        <taxon>Hexapoda</taxon>
        <taxon>Insecta</taxon>
        <taxon>Pterygota</taxon>
        <taxon>Neoptera</taxon>
        <taxon>Endopterygota</taxon>
        <taxon>Diptera</taxon>
        <taxon>Brachycera</taxon>
        <taxon>Muscomorpha</taxon>
        <taxon>Muscoidea</taxon>
        <taxon>Muscidae</taxon>
        <taxon>Musca</taxon>
    </lineage>
</organism>
<protein>
    <submittedName>
        <fullName evidence="6">Uncharacterized protein LOC131804098</fullName>
    </submittedName>
</protein>
<evidence type="ECO:0000313" key="6">
    <source>
        <dbReference type="RefSeq" id="XP_058982449.1"/>
    </source>
</evidence>
<sequence>MSNNVFAHTREAVRCKVKKCEPNRPPEWRKFSVDPQITSLEVLYSLLAKAFDIKSDFSIKYKAYDPAGNEIYLAVLSDWDLDAAFLRIHNISIQTSTEPCLMLQIDIKPFTEVKDWDPDTTINTSSMLVGSGSVCSSTGATPTSSSARELISPLQQSIGASQKYVQQMQTKLPGLIMNQMEKTFSMVQKAFNLNEETMAALPPRPSLADNEFRMYLDALGQIQRTDELRKVIFLGGIDPSLRRVVWKHILNVYPAGMNGHQRMDYMRRKSEQYYQLRDVWKTAIKQGCVVGELAYVTSMVKKDVLRTDRLHPFYAGNDDNQNIASLFNILTTYALNHPSVSYCQGMSDIASPLLVTMNDEAQAYICFCAIMERVRGNFMLDGIAMTQKFAHLTEALSYYDSDFWEYLKSQQADDLLFCYRWLLLEMKREFPFEDALRMLEVQWSSLKYETSVDKELKLFEKEFVPITETAVPSSPSSVGGGVPPISPSYFMTKPRENAYTKVCDLRRQSSSASLHSLSTSLTSCLNHGTGVMVSKLDDTRRLNQSLDDNIARHVATKRTRRRMPSNRQSLDETKILQLLEGRQKNPDASDESITTSAAEKHLDTDQSEDDDVFSDHSCHFTFHDTNPFKDDTSAKVENASTPTSKSSGIHKVFLSSSSSSSIVGDVANSGSSNATQSNEVANNETGEKKNLPIPKGIAKLQNKKIISNYNTVSNIIVKQLTNASNTSGGHFKDLKEKIAASSRKGLSLDECNEKSQQRLVKNFNEFLNFAAMNKSRVGNADKTNTTFLPNDDNVAQKQCKTPSPQKLSPTPHPLVQLTKGGFTSSLEESDSSSIPDTTNNTWSCSTAVTAIQQANNLSSNSLHLELNSLSSQTHTPERTPTLEGSIQHKRQNDMAPKQHTIKHDDANAAPEEGQDLDYYPAIIRELHMEADNLDRQVFGDNSVTKESTSSEIEYEKLGKDSLDMIEDLDADQNGASLILNGEVYTNVNTNGINSNADSVVLNPFLEETTDNGSSTKRERSIKNSNSCEPFYSHPSSSSSSLPEVLIPVSTTIPETGDVDEMATNAADEVAFSKTSPMQQHLSSGNSTNSTPATKLPPPSEFGGGNPFLMFLCLTLLLQHRNVIMKAHMDYNEIAMHFDKMVRKHDVTRVLNQARRMYIDYLNSYAAHNQERQQQQQNRTKEQQNLHEQQSSKITNTAAQHLNDLNRNATTHATMQSPPQKHHSQTQRKFQQHSSNQAPTSSLASSSSFYTNS</sequence>
<dbReference type="SUPFAM" id="SSF47923">
    <property type="entry name" value="Ypt/Rab-GAP domain of gyp1p"/>
    <property type="match status" value="2"/>
</dbReference>
<feature type="domain" description="Rab-GAP TBC" evidence="3">
    <location>
        <begin position="236"/>
        <end position="446"/>
    </location>
</feature>
<dbReference type="OrthoDB" id="10264062at2759"/>
<dbReference type="RefSeq" id="XP_005192051.2">
    <property type="nucleotide sequence ID" value="XM_005191994.4"/>
</dbReference>
<dbReference type="AlphaFoldDB" id="A0A1I8MRH0"/>
<keyword evidence="1" id="KW-0343">GTPase activation</keyword>
<dbReference type="VEuPathDB" id="VectorBase:MDOA007680"/>
<name>A0A1I8MRH0_MUSDO</name>
<feature type="compositionally biased region" description="Polar residues" evidence="2">
    <location>
        <begin position="638"/>
        <end position="647"/>
    </location>
</feature>
<dbReference type="PANTHER" id="PTHR22957:SF333">
    <property type="entry name" value="TBC1 DOMAIN FAMILY MEMBER 25"/>
    <property type="match status" value="1"/>
</dbReference>
<dbReference type="Proteomes" id="UP001652621">
    <property type="component" value="Unplaced"/>
</dbReference>
<evidence type="ECO:0000259" key="3">
    <source>
        <dbReference type="PROSITE" id="PS50086"/>
    </source>
</evidence>
<reference evidence="6" key="2">
    <citation type="submission" date="2025-05" db="UniProtKB">
        <authorList>
            <consortium name="RefSeq"/>
        </authorList>
    </citation>
    <scope>IDENTIFICATION</scope>
    <source>
        <strain evidence="6">Aabys</strain>
        <tissue evidence="6">Whole body</tissue>
    </source>
</reference>
<dbReference type="EnsemblMetazoa" id="MDOA007680-RA">
    <property type="protein sequence ID" value="MDOA007680-PA"/>
    <property type="gene ID" value="MDOA007680"/>
</dbReference>
<dbReference type="eggNOG" id="KOG2197">
    <property type="taxonomic scope" value="Eukaryota"/>
</dbReference>
<feature type="compositionally biased region" description="Polar residues" evidence="2">
    <location>
        <begin position="787"/>
        <end position="808"/>
    </location>
</feature>
<dbReference type="PROSITE" id="PS50086">
    <property type="entry name" value="TBC_RABGAP"/>
    <property type="match status" value="1"/>
</dbReference>
<evidence type="ECO:0000256" key="1">
    <source>
        <dbReference type="ARBA" id="ARBA00022468"/>
    </source>
</evidence>
<evidence type="ECO:0000313" key="4">
    <source>
        <dbReference type="EnsemblMetazoa" id="MDOA007680-PA"/>
    </source>
</evidence>
<feature type="region of interest" description="Disordered" evidence="2">
    <location>
        <begin position="870"/>
        <end position="891"/>
    </location>
</feature>
<keyword evidence="5" id="KW-1185">Reference proteome</keyword>
<feature type="region of interest" description="Disordered" evidence="2">
    <location>
        <begin position="1074"/>
        <end position="1100"/>
    </location>
</feature>
<dbReference type="PANTHER" id="PTHR22957">
    <property type="entry name" value="TBC1 DOMAIN FAMILY MEMBER GTPASE-ACTIVATING PROTEIN"/>
    <property type="match status" value="1"/>
</dbReference>
<dbReference type="GO" id="GO:1901096">
    <property type="term" value="P:regulation of autophagosome maturation"/>
    <property type="evidence" value="ECO:0007669"/>
    <property type="project" value="TreeGrafter"/>
</dbReference>
<dbReference type="KEGG" id="mde:101889897"/>
<feature type="region of interest" description="Disordered" evidence="2">
    <location>
        <begin position="787"/>
        <end position="812"/>
    </location>
</feature>
<feature type="compositionally biased region" description="Polar residues" evidence="2">
    <location>
        <begin position="668"/>
        <end position="684"/>
    </location>
</feature>
<accession>A0A1I8MRH0</accession>
<feature type="compositionally biased region" description="Basic and acidic residues" evidence="2">
    <location>
        <begin position="624"/>
        <end position="634"/>
    </location>
</feature>